<keyword evidence="4" id="KW-1185">Reference proteome</keyword>
<organism evidence="3 4">
    <name type="scientific">Aquabacterium commune</name>
    <dbReference type="NCBI Taxonomy" id="70586"/>
    <lineage>
        <taxon>Bacteria</taxon>
        <taxon>Pseudomonadati</taxon>
        <taxon>Pseudomonadota</taxon>
        <taxon>Betaproteobacteria</taxon>
        <taxon>Burkholderiales</taxon>
        <taxon>Aquabacterium</taxon>
    </lineage>
</organism>
<evidence type="ECO:0000259" key="2">
    <source>
        <dbReference type="Pfam" id="PF09084"/>
    </source>
</evidence>
<dbReference type="AlphaFoldDB" id="A0A4R6R862"/>
<evidence type="ECO:0000313" key="4">
    <source>
        <dbReference type="Proteomes" id="UP000294593"/>
    </source>
</evidence>
<dbReference type="Pfam" id="PF09084">
    <property type="entry name" value="NMT1"/>
    <property type="match status" value="1"/>
</dbReference>
<dbReference type="InterPro" id="IPR015168">
    <property type="entry name" value="SsuA/THI5"/>
</dbReference>
<feature type="chain" id="PRO_5020368238" evidence="1">
    <location>
        <begin position="37"/>
        <end position="340"/>
    </location>
</feature>
<reference evidence="3 4" key="1">
    <citation type="submission" date="2019-03" db="EMBL/GenBank/DDBJ databases">
        <title>Genomic Encyclopedia of Type Strains, Phase IV (KMG-IV): sequencing the most valuable type-strain genomes for metagenomic binning, comparative biology and taxonomic classification.</title>
        <authorList>
            <person name="Goeker M."/>
        </authorList>
    </citation>
    <scope>NUCLEOTIDE SEQUENCE [LARGE SCALE GENOMIC DNA]</scope>
    <source>
        <strain evidence="3 4">DSM 11901</strain>
    </source>
</reference>
<sequence>MRLAPRSPTPSVTMRPWVLLASMLVHTLWPAATAHAAEKFTFLTDWYAQAEHGGYYQAQATGLYAKAGLDVTLKMGGPQVNLMQLLVAGQADCIMGFDNQTLKAWEQGIQAVSVAAAFQKDPAVLIAHPQVKRIEDLKSHTILVGQVGQVTYWPWLKSRYGFTDAQLRPYTFNLQPFLADKSLAQQGYLASEPYSIEKSAGFKPTVFLLADLGWPPYANAVVCMADTLQRKPQQVSAFIQASMQGWKSYLQGDPSPANALIKKDNPNMRDDVIAQAIAKLKSEGVVMGGDAARLGIGTITDARMQKTYDVMVQHKLLDPAKVNLKKTYTTRFVQDLKVMP</sequence>
<feature type="domain" description="SsuA/THI5-like" evidence="2">
    <location>
        <begin position="50"/>
        <end position="250"/>
    </location>
</feature>
<feature type="signal peptide" evidence="1">
    <location>
        <begin position="1"/>
        <end position="36"/>
    </location>
</feature>
<dbReference type="PANTHER" id="PTHR31528">
    <property type="entry name" value="4-AMINO-5-HYDROXYMETHYL-2-METHYLPYRIMIDINE PHOSPHATE SYNTHASE THI11-RELATED"/>
    <property type="match status" value="1"/>
</dbReference>
<accession>A0A4R6R862</accession>
<dbReference type="EMBL" id="SNXW01000006">
    <property type="protein sequence ID" value="TDP82193.1"/>
    <property type="molecule type" value="Genomic_DNA"/>
</dbReference>
<comment type="caution">
    <text evidence="3">The sequence shown here is derived from an EMBL/GenBank/DDBJ whole genome shotgun (WGS) entry which is preliminary data.</text>
</comment>
<dbReference type="PANTHER" id="PTHR31528:SF3">
    <property type="entry name" value="THIAMINE BIOSYNTHESIS PROTEIN HI_0357-RELATED"/>
    <property type="match status" value="1"/>
</dbReference>
<dbReference type="InterPro" id="IPR027939">
    <property type="entry name" value="NMT1/THI5"/>
</dbReference>
<proteinExistence type="predicted"/>
<evidence type="ECO:0000256" key="1">
    <source>
        <dbReference type="SAM" id="SignalP"/>
    </source>
</evidence>
<keyword evidence="1" id="KW-0732">Signal</keyword>
<protein>
    <submittedName>
        <fullName evidence="3">NitT/TauT family transport system substrate-binding protein</fullName>
    </submittedName>
</protein>
<gene>
    <name evidence="3" type="ORF">EV672_106154</name>
</gene>
<dbReference type="Gene3D" id="3.40.190.10">
    <property type="entry name" value="Periplasmic binding protein-like II"/>
    <property type="match status" value="2"/>
</dbReference>
<evidence type="ECO:0000313" key="3">
    <source>
        <dbReference type="EMBL" id="TDP82193.1"/>
    </source>
</evidence>
<dbReference type="Proteomes" id="UP000294593">
    <property type="component" value="Unassembled WGS sequence"/>
</dbReference>
<name>A0A4R6R862_9BURK</name>
<dbReference type="SUPFAM" id="SSF53850">
    <property type="entry name" value="Periplasmic binding protein-like II"/>
    <property type="match status" value="1"/>
</dbReference>
<dbReference type="GO" id="GO:0009228">
    <property type="term" value="P:thiamine biosynthetic process"/>
    <property type="evidence" value="ECO:0007669"/>
    <property type="project" value="InterPro"/>
</dbReference>